<name>A0A4Z2ITJ5_9TELE</name>
<dbReference type="InterPro" id="IPR013783">
    <property type="entry name" value="Ig-like_fold"/>
</dbReference>
<proteinExistence type="predicted"/>
<protein>
    <recommendedName>
        <fullName evidence="5">Ig-like domain-containing protein</fullName>
    </recommendedName>
</protein>
<dbReference type="PANTHER" id="PTHR37996:SF1">
    <property type="entry name" value="B- AND T-LYMPHOCYTE ATTENUATOR"/>
    <property type="match status" value="1"/>
</dbReference>
<dbReference type="GO" id="GO:0002768">
    <property type="term" value="P:immune response-regulating cell surface receptor signaling pathway"/>
    <property type="evidence" value="ECO:0007669"/>
    <property type="project" value="InterPro"/>
</dbReference>
<dbReference type="InterPro" id="IPR039257">
    <property type="entry name" value="BTLA"/>
</dbReference>
<dbReference type="Gene3D" id="2.60.40.10">
    <property type="entry name" value="Immunoglobulins"/>
    <property type="match status" value="1"/>
</dbReference>
<evidence type="ECO:0000313" key="4">
    <source>
        <dbReference type="Proteomes" id="UP000314294"/>
    </source>
</evidence>
<dbReference type="EMBL" id="SRLO01000050">
    <property type="protein sequence ID" value="TNN80854.1"/>
    <property type="molecule type" value="Genomic_DNA"/>
</dbReference>
<comment type="caution">
    <text evidence="3">The sequence shown here is derived from an EMBL/GenBank/DDBJ whole genome shotgun (WGS) entry which is preliminary data.</text>
</comment>
<feature type="region of interest" description="Disordered" evidence="1">
    <location>
        <begin position="188"/>
        <end position="216"/>
    </location>
</feature>
<dbReference type="OrthoDB" id="9947981at2759"/>
<keyword evidence="2" id="KW-0732">Signal</keyword>
<evidence type="ECO:0008006" key="5">
    <source>
        <dbReference type="Google" id="ProtNLM"/>
    </source>
</evidence>
<evidence type="ECO:0000256" key="1">
    <source>
        <dbReference type="SAM" id="MobiDB-lite"/>
    </source>
</evidence>
<accession>A0A4Z2ITJ5</accession>
<feature type="chain" id="PRO_5021223844" description="Ig-like domain-containing protein" evidence="2">
    <location>
        <begin position="25"/>
        <end position="216"/>
    </location>
</feature>
<feature type="region of interest" description="Disordered" evidence="1">
    <location>
        <begin position="88"/>
        <end position="132"/>
    </location>
</feature>
<dbReference type="GO" id="GO:0038023">
    <property type="term" value="F:signaling receptor activity"/>
    <property type="evidence" value="ECO:0007669"/>
    <property type="project" value="InterPro"/>
</dbReference>
<evidence type="ECO:0000256" key="2">
    <source>
        <dbReference type="SAM" id="SignalP"/>
    </source>
</evidence>
<dbReference type="PANTHER" id="PTHR37996">
    <property type="entry name" value="B- AND T-LYMPHOCYTE ATTENUATOR"/>
    <property type="match status" value="1"/>
</dbReference>
<dbReference type="GO" id="GO:0005886">
    <property type="term" value="C:plasma membrane"/>
    <property type="evidence" value="ECO:0007669"/>
    <property type="project" value="InterPro"/>
</dbReference>
<reference evidence="3 4" key="1">
    <citation type="submission" date="2019-03" db="EMBL/GenBank/DDBJ databases">
        <title>First draft genome of Liparis tanakae, snailfish: a comprehensive survey of snailfish specific genes.</title>
        <authorList>
            <person name="Kim W."/>
            <person name="Song I."/>
            <person name="Jeong J.-H."/>
            <person name="Kim D."/>
            <person name="Kim S."/>
            <person name="Ryu S."/>
            <person name="Song J.Y."/>
            <person name="Lee S.K."/>
        </authorList>
    </citation>
    <scope>NUCLEOTIDE SEQUENCE [LARGE SCALE GENOMIC DNA]</scope>
    <source>
        <tissue evidence="3">Muscle</tissue>
    </source>
</reference>
<keyword evidence="4" id="KW-1185">Reference proteome</keyword>
<dbReference type="Proteomes" id="UP000314294">
    <property type="component" value="Unassembled WGS sequence"/>
</dbReference>
<feature type="signal peptide" evidence="2">
    <location>
        <begin position="1"/>
        <end position="24"/>
    </location>
</feature>
<feature type="compositionally biased region" description="Low complexity" evidence="1">
    <location>
        <begin position="97"/>
        <end position="107"/>
    </location>
</feature>
<sequence>MRPNHRCTALHVFILAGLLLTLKADECEVDIKVPADTVYEAVVGKELQLNCTVQFCTSSPPPVSWYKSETTAVRLDYMAIPMVERPASVATGPQPLPRGSRAAPPSRRSGRGKTPPSQPHEAASPRGGEHADGRVREEVEGSLVYSALNHQLAAAAAAARPRRPVEAASEYAAIRLEVTVLSSEVRLRAPLDLHQSSSDVISLHGEKERKREREKE</sequence>
<evidence type="ECO:0000313" key="3">
    <source>
        <dbReference type="EMBL" id="TNN80854.1"/>
    </source>
</evidence>
<feature type="compositionally biased region" description="Basic and acidic residues" evidence="1">
    <location>
        <begin position="204"/>
        <end position="216"/>
    </location>
</feature>
<dbReference type="AlphaFoldDB" id="A0A4Z2ITJ5"/>
<organism evidence="3 4">
    <name type="scientific">Liparis tanakae</name>
    <name type="common">Tanaka's snailfish</name>
    <dbReference type="NCBI Taxonomy" id="230148"/>
    <lineage>
        <taxon>Eukaryota</taxon>
        <taxon>Metazoa</taxon>
        <taxon>Chordata</taxon>
        <taxon>Craniata</taxon>
        <taxon>Vertebrata</taxon>
        <taxon>Euteleostomi</taxon>
        <taxon>Actinopterygii</taxon>
        <taxon>Neopterygii</taxon>
        <taxon>Teleostei</taxon>
        <taxon>Neoteleostei</taxon>
        <taxon>Acanthomorphata</taxon>
        <taxon>Eupercaria</taxon>
        <taxon>Perciformes</taxon>
        <taxon>Cottioidei</taxon>
        <taxon>Cottales</taxon>
        <taxon>Liparidae</taxon>
        <taxon>Liparis</taxon>
    </lineage>
</organism>
<gene>
    <name evidence="3" type="ORF">EYF80_008859</name>
</gene>